<dbReference type="EMBL" id="LITU01000083">
    <property type="protein sequence ID" value="KOY12662.1"/>
    <property type="molecule type" value="Genomic_DNA"/>
</dbReference>
<sequence>MADMTKMTSIEQLNSAVEATEDQPLLLFKHSTRCPISANAYQEMNDYLQNSPNEQVKYGIIYVVEDRPVSNEAADKLGVKHESPQAILVKKGIPVWHTSHSDINSTTITNALRES</sequence>
<proteinExistence type="predicted"/>
<dbReference type="InterPro" id="IPR022551">
    <property type="entry name" value="BrxC"/>
</dbReference>
<evidence type="ECO:0000313" key="1">
    <source>
        <dbReference type="EMBL" id="KOY12662.1"/>
    </source>
</evidence>
<dbReference type="Proteomes" id="UP000037688">
    <property type="component" value="Unassembled WGS sequence"/>
</dbReference>
<dbReference type="RefSeq" id="WP_053784281.1">
    <property type="nucleotide sequence ID" value="NZ_LITU01000083.1"/>
</dbReference>
<evidence type="ECO:0000313" key="2">
    <source>
        <dbReference type="Proteomes" id="UP000037688"/>
    </source>
</evidence>
<dbReference type="AlphaFoldDB" id="A0A0M9BJM3"/>
<dbReference type="PATRIC" id="fig|1705561.3.peg.6367"/>
<protein>
    <submittedName>
        <fullName evidence="1">General stress protein</fullName>
    </submittedName>
</protein>
<keyword evidence="2" id="KW-1185">Reference proteome</keyword>
<name>A0A0M9BJM3_9BACL</name>
<dbReference type="OrthoDB" id="677051at2"/>
<comment type="caution">
    <text evidence="1">The sequence shown here is derived from an EMBL/GenBank/DDBJ whole genome shotgun (WGS) entry which is preliminary data.</text>
</comment>
<dbReference type="Gene3D" id="3.40.30.10">
    <property type="entry name" value="Glutaredoxin"/>
    <property type="match status" value="1"/>
</dbReference>
<reference evidence="1 2" key="1">
    <citation type="submission" date="2015-08" db="EMBL/GenBank/DDBJ databases">
        <title>Draft genome sequence of cellulolytic and xylanolytic Paenibacillus sp. A59, isolated from a decaying forest soil from Patagonia, Argentina.</title>
        <authorList>
            <person name="Ghio S."/>
            <person name="Caceres A.M."/>
            <person name="Talia P."/>
            <person name="Grasso D."/>
            <person name="Campos E."/>
        </authorList>
    </citation>
    <scope>NUCLEOTIDE SEQUENCE [LARGE SCALE GENOMIC DNA]</scope>
    <source>
        <strain evidence="1 2">A59</strain>
    </source>
</reference>
<dbReference type="Pfam" id="PF11009">
    <property type="entry name" value="BrxC"/>
    <property type="match status" value="1"/>
</dbReference>
<accession>A0A0M9BJM3</accession>
<gene>
    <name evidence="1" type="ORF">AMS66_30110</name>
</gene>
<organism evidence="1 2">
    <name type="scientific">Paenibacillus xylanivorans</name>
    <dbReference type="NCBI Taxonomy" id="1705561"/>
    <lineage>
        <taxon>Bacteria</taxon>
        <taxon>Bacillati</taxon>
        <taxon>Bacillota</taxon>
        <taxon>Bacilli</taxon>
        <taxon>Bacillales</taxon>
        <taxon>Paenibacillaceae</taxon>
        <taxon>Paenibacillus</taxon>
    </lineage>
</organism>
<dbReference type="SUPFAM" id="SSF52833">
    <property type="entry name" value="Thioredoxin-like"/>
    <property type="match status" value="1"/>
</dbReference>
<dbReference type="NCBIfam" id="TIGR04019">
    <property type="entry name" value="B_thiol_YtxJ"/>
    <property type="match status" value="1"/>
</dbReference>
<dbReference type="InterPro" id="IPR036249">
    <property type="entry name" value="Thioredoxin-like_sf"/>
</dbReference>